<dbReference type="Proteomes" id="UP000654304">
    <property type="component" value="Unassembled WGS sequence"/>
</dbReference>
<evidence type="ECO:0000313" key="3">
    <source>
        <dbReference type="Proteomes" id="UP000654304"/>
    </source>
</evidence>
<organism evidence="2 3">
    <name type="scientific">Undibacterium curvum</name>
    <dbReference type="NCBI Taxonomy" id="2762294"/>
    <lineage>
        <taxon>Bacteria</taxon>
        <taxon>Pseudomonadati</taxon>
        <taxon>Pseudomonadota</taxon>
        <taxon>Betaproteobacteria</taxon>
        <taxon>Burkholderiales</taxon>
        <taxon>Oxalobacteraceae</taxon>
        <taxon>Undibacterium</taxon>
    </lineage>
</organism>
<protein>
    <recommendedName>
        <fullName evidence="4">Orphan protein</fullName>
    </recommendedName>
</protein>
<dbReference type="RefSeq" id="WP_186904112.1">
    <property type="nucleotide sequence ID" value="NZ_JACOGD010000006.1"/>
</dbReference>
<name>A0ABR7A6P1_9BURK</name>
<feature type="signal peptide" evidence="1">
    <location>
        <begin position="1"/>
        <end position="23"/>
    </location>
</feature>
<gene>
    <name evidence="2" type="ORF">H8K43_12285</name>
</gene>
<keyword evidence="1" id="KW-0732">Signal</keyword>
<feature type="chain" id="PRO_5045720759" description="Orphan protein" evidence="1">
    <location>
        <begin position="24"/>
        <end position="140"/>
    </location>
</feature>
<dbReference type="EMBL" id="JACOGD010000006">
    <property type="protein sequence ID" value="MBC3932458.1"/>
    <property type="molecule type" value="Genomic_DNA"/>
</dbReference>
<reference evidence="2 3" key="1">
    <citation type="submission" date="2020-08" db="EMBL/GenBank/DDBJ databases">
        <title>Novel species isolated from subtropical streams in China.</title>
        <authorList>
            <person name="Lu H."/>
        </authorList>
    </citation>
    <scope>NUCLEOTIDE SEQUENCE [LARGE SCALE GENOMIC DNA]</scope>
    <source>
        <strain evidence="2 3">CY22W</strain>
    </source>
</reference>
<accession>A0ABR7A6P1</accession>
<keyword evidence="3" id="KW-1185">Reference proteome</keyword>
<comment type="caution">
    <text evidence="2">The sequence shown here is derived from an EMBL/GenBank/DDBJ whole genome shotgun (WGS) entry which is preliminary data.</text>
</comment>
<evidence type="ECO:0000313" key="2">
    <source>
        <dbReference type="EMBL" id="MBC3932458.1"/>
    </source>
</evidence>
<proteinExistence type="predicted"/>
<evidence type="ECO:0000256" key="1">
    <source>
        <dbReference type="SAM" id="SignalP"/>
    </source>
</evidence>
<evidence type="ECO:0008006" key="4">
    <source>
        <dbReference type="Google" id="ProtNLM"/>
    </source>
</evidence>
<sequence length="140" mass="15965">MKQPLLLILGFAVNILYPLQASACDFVPGKYQQITESELSVSLELNKNAQFVLTQERWLAGAHQLRETHIYRGTWKCDHAQLELHYSAQTVQGIWAEEDLSHYGKVKSARSLHFAVQKTEDKIFNGASFWPQSVILSFKS</sequence>